<dbReference type="KEGG" id="scor:J3U87_11710"/>
<sequence>MVEGGCFGLSFPPEDQMGVGAAVMYDIDHRASEITIVSKGPYAFGQMGVGILGGLLRNQDLEQDTHRGRAKENPENLIRQKTGQSKQAKILGIEAQPGVGIFTKQKTALKAEFLFSHVITMRGLTLAF</sequence>
<dbReference type="Proteomes" id="UP000663929">
    <property type="component" value="Chromosome"/>
</dbReference>
<organism evidence="2 3">
    <name type="scientific">Sulfidibacter corallicola</name>
    <dbReference type="NCBI Taxonomy" id="2818388"/>
    <lineage>
        <taxon>Bacteria</taxon>
        <taxon>Pseudomonadati</taxon>
        <taxon>Acidobacteriota</taxon>
        <taxon>Holophagae</taxon>
        <taxon>Acanthopleuribacterales</taxon>
        <taxon>Acanthopleuribacteraceae</taxon>
        <taxon>Sulfidibacter</taxon>
    </lineage>
</organism>
<evidence type="ECO:0000313" key="2">
    <source>
        <dbReference type="EMBL" id="QTD53118.1"/>
    </source>
</evidence>
<dbReference type="AlphaFoldDB" id="A0A8A4TVC4"/>
<feature type="region of interest" description="Disordered" evidence="1">
    <location>
        <begin position="62"/>
        <end position="83"/>
    </location>
</feature>
<accession>A0A8A4TVC4</accession>
<name>A0A8A4TVC4_SULCO</name>
<proteinExistence type="predicted"/>
<evidence type="ECO:0000313" key="3">
    <source>
        <dbReference type="Proteomes" id="UP000663929"/>
    </source>
</evidence>
<gene>
    <name evidence="2" type="ORF">J3U87_11710</name>
</gene>
<evidence type="ECO:0000256" key="1">
    <source>
        <dbReference type="SAM" id="MobiDB-lite"/>
    </source>
</evidence>
<keyword evidence="3" id="KW-1185">Reference proteome</keyword>
<protein>
    <submittedName>
        <fullName evidence="2">Uncharacterized protein</fullName>
    </submittedName>
</protein>
<dbReference type="RefSeq" id="WP_237383216.1">
    <property type="nucleotide sequence ID" value="NZ_CP071793.1"/>
</dbReference>
<reference evidence="2" key="1">
    <citation type="submission" date="2021-03" db="EMBL/GenBank/DDBJ databases">
        <title>Acanthopleuribacteraceae sp. M133.</title>
        <authorList>
            <person name="Wang G."/>
        </authorList>
    </citation>
    <scope>NUCLEOTIDE SEQUENCE</scope>
    <source>
        <strain evidence="2">M133</strain>
    </source>
</reference>
<dbReference type="EMBL" id="CP071793">
    <property type="protein sequence ID" value="QTD53118.1"/>
    <property type="molecule type" value="Genomic_DNA"/>
</dbReference>
<feature type="compositionally biased region" description="Basic and acidic residues" evidence="1">
    <location>
        <begin position="62"/>
        <end position="74"/>
    </location>
</feature>